<evidence type="ECO:0000313" key="1">
    <source>
        <dbReference type="EMBL" id="WBA43455.1"/>
    </source>
</evidence>
<dbReference type="EMBL" id="CP114767">
    <property type="protein sequence ID" value="WBA43455.1"/>
    <property type="molecule type" value="Genomic_DNA"/>
</dbReference>
<proteinExistence type="predicted"/>
<reference evidence="1 2" key="1">
    <citation type="submission" date="2022-12" db="EMBL/GenBank/DDBJ databases">
        <title>Hymenobacter canadensis sp. nov. isolated from lake water of the Cambridge Bay, Canada.</title>
        <authorList>
            <person name="Kim W.H."/>
            <person name="Lee Y.M."/>
        </authorList>
    </citation>
    <scope>NUCLEOTIDE SEQUENCE [LARGE SCALE GENOMIC DNA]</scope>
    <source>
        <strain evidence="1 2">PAMC 29467</strain>
    </source>
</reference>
<keyword evidence="2" id="KW-1185">Reference proteome</keyword>
<dbReference type="Proteomes" id="UP001211005">
    <property type="component" value="Chromosome"/>
</dbReference>
<gene>
    <name evidence="1" type="ORF">O3303_07770</name>
</gene>
<name>A0ABY7LXG4_9BACT</name>
<evidence type="ECO:0000313" key="2">
    <source>
        <dbReference type="Proteomes" id="UP001211005"/>
    </source>
</evidence>
<accession>A0ABY7LXG4</accession>
<protein>
    <recommendedName>
        <fullName evidence="3">DUF3592 domain-containing protein</fullName>
    </recommendedName>
</protein>
<dbReference type="RefSeq" id="WP_269561495.1">
    <property type="nucleotide sequence ID" value="NZ_CP114767.1"/>
</dbReference>
<organism evidence="1 2">
    <name type="scientific">Hymenobacter canadensis</name>
    <dbReference type="NCBI Taxonomy" id="2999067"/>
    <lineage>
        <taxon>Bacteria</taxon>
        <taxon>Pseudomonadati</taxon>
        <taxon>Bacteroidota</taxon>
        <taxon>Cytophagia</taxon>
        <taxon>Cytophagales</taxon>
        <taxon>Hymenobacteraceae</taxon>
        <taxon>Hymenobacter</taxon>
    </lineage>
</organism>
<sequence>MIFLLVFSIMQYQQHQQQFYKKLNKDGIQACASIENDHYTKGTHTYSLNYLNNNKPVSAIGYSQNKYSIGDSLSILFLPEEDEVLIQE</sequence>
<evidence type="ECO:0008006" key="3">
    <source>
        <dbReference type="Google" id="ProtNLM"/>
    </source>
</evidence>